<name>A0A1W1CDL5_9ZZZZ</name>
<dbReference type="InterPro" id="IPR036748">
    <property type="entry name" value="MTH938-like_sf"/>
</dbReference>
<dbReference type="PANTHER" id="PTHR21192:SF2">
    <property type="entry name" value="NADH DEHYDROGENASE [UBIQUINONE] 1 ALPHA SUBCOMPLEX ASSEMBLY FACTOR 3"/>
    <property type="match status" value="1"/>
</dbReference>
<protein>
    <submittedName>
        <fullName evidence="1">Uncharacterized protein</fullName>
    </submittedName>
</protein>
<dbReference type="SUPFAM" id="SSF64076">
    <property type="entry name" value="MTH938-like"/>
    <property type="match status" value="1"/>
</dbReference>
<dbReference type="InterPro" id="IPR007523">
    <property type="entry name" value="NDUFAF3/AAMDC"/>
</dbReference>
<dbReference type="Pfam" id="PF04430">
    <property type="entry name" value="DUF498"/>
    <property type="match status" value="1"/>
</dbReference>
<accession>A0A1W1CDL5</accession>
<sequence>MDKTSLILEKNDNHSVISVLDSQKIKLQNNQLISTPCFINAKKIITDISFDFQSMSIEKLNSLIDEPKTILLIGLSKLLFIDEKLKQQLYQKNIAVEVMQTKHACHGFNILLSEMRPVGLLLL</sequence>
<gene>
    <name evidence="1" type="ORF">MNB_SUP05-5-953</name>
</gene>
<dbReference type="Gene3D" id="3.40.1230.10">
    <property type="entry name" value="MTH938-like"/>
    <property type="match status" value="1"/>
</dbReference>
<organism evidence="1">
    <name type="scientific">hydrothermal vent metagenome</name>
    <dbReference type="NCBI Taxonomy" id="652676"/>
    <lineage>
        <taxon>unclassified sequences</taxon>
        <taxon>metagenomes</taxon>
        <taxon>ecological metagenomes</taxon>
    </lineage>
</organism>
<dbReference type="PANTHER" id="PTHR21192">
    <property type="entry name" value="NUCLEAR PROTEIN E3-3"/>
    <property type="match status" value="1"/>
</dbReference>
<dbReference type="EMBL" id="FPHJ01000041">
    <property type="protein sequence ID" value="SFV63879.1"/>
    <property type="molecule type" value="Genomic_DNA"/>
</dbReference>
<evidence type="ECO:0000313" key="1">
    <source>
        <dbReference type="EMBL" id="SFV63879.1"/>
    </source>
</evidence>
<reference evidence="1" key="1">
    <citation type="submission" date="2016-10" db="EMBL/GenBank/DDBJ databases">
        <authorList>
            <person name="de Groot N.N."/>
        </authorList>
    </citation>
    <scope>NUCLEOTIDE SEQUENCE</scope>
</reference>
<dbReference type="AlphaFoldDB" id="A0A1W1CDL5"/>
<proteinExistence type="predicted"/>